<evidence type="ECO:0000256" key="2">
    <source>
        <dbReference type="PIRSR" id="PIRSR613078-2"/>
    </source>
</evidence>
<evidence type="ECO:0000313" key="4">
    <source>
        <dbReference type="Proteomes" id="UP000510886"/>
    </source>
</evidence>
<dbReference type="PANTHER" id="PTHR48100:SF1">
    <property type="entry name" value="HISTIDINE PHOSPHATASE FAMILY PROTEIN-RELATED"/>
    <property type="match status" value="1"/>
</dbReference>
<dbReference type="InterPro" id="IPR050275">
    <property type="entry name" value="PGM_Phosphatase"/>
</dbReference>
<protein>
    <submittedName>
        <fullName evidence="3">Histidine phosphatase family protein</fullName>
    </submittedName>
</protein>
<dbReference type="RefSeq" id="WP_180848389.1">
    <property type="nucleotide sequence ID" value="NZ_CP047418.1"/>
</dbReference>
<dbReference type="AlphaFoldDB" id="A0A7H9EK39"/>
<feature type="binding site" evidence="2">
    <location>
        <begin position="8"/>
        <end position="15"/>
    </location>
    <ligand>
        <name>substrate</name>
    </ligand>
</feature>
<dbReference type="EMBL" id="CP047418">
    <property type="protein sequence ID" value="QLL78080.1"/>
    <property type="molecule type" value="Genomic_DNA"/>
</dbReference>
<dbReference type="Pfam" id="PF00300">
    <property type="entry name" value="His_Phos_1"/>
    <property type="match status" value="1"/>
</dbReference>
<dbReference type="SUPFAM" id="SSF53254">
    <property type="entry name" value="Phosphoglycerate mutase-like"/>
    <property type="match status" value="1"/>
</dbReference>
<accession>A0A7H9EK39</accession>
<feature type="active site" description="Proton donor/acceptor" evidence="1">
    <location>
        <position position="85"/>
    </location>
</feature>
<dbReference type="CDD" id="cd07067">
    <property type="entry name" value="HP_PGM_like"/>
    <property type="match status" value="1"/>
</dbReference>
<organism evidence="3 4">
    <name type="scientific">Ligilactobacillus saerimneri</name>
    <dbReference type="NCBI Taxonomy" id="228229"/>
    <lineage>
        <taxon>Bacteria</taxon>
        <taxon>Bacillati</taxon>
        <taxon>Bacillota</taxon>
        <taxon>Bacilli</taxon>
        <taxon>Lactobacillales</taxon>
        <taxon>Lactobacillaceae</taxon>
        <taxon>Ligilactobacillus</taxon>
    </lineage>
</organism>
<evidence type="ECO:0000313" key="3">
    <source>
        <dbReference type="EMBL" id="QLL78080.1"/>
    </source>
</evidence>
<dbReference type="GO" id="GO:0016791">
    <property type="term" value="F:phosphatase activity"/>
    <property type="evidence" value="ECO:0007669"/>
    <property type="project" value="TreeGrafter"/>
</dbReference>
<proteinExistence type="predicted"/>
<evidence type="ECO:0000256" key="1">
    <source>
        <dbReference type="PIRSR" id="PIRSR613078-1"/>
    </source>
</evidence>
<feature type="active site" description="Tele-phosphohistidine intermediate" evidence="1">
    <location>
        <position position="9"/>
    </location>
</feature>
<dbReference type="GO" id="GO:0005737">
    <property type="term" value="C:cytoplasm"/>
    <property type="evidence" value="ECO:0007669"/>
    <property type="project" value="TreeGrafter"/>
</dbReference>
<dbReference type="KEGG" id="lsw:GTO87_05360"/>
<reference evidence="3 4" key="1">
    <citation type="submission" date="2020-01" db="EMBL/GenBank/DDBJ databases">
        <title>Complete and circular genome sequences of six lactobacillus isolates from horses.</title>
        <authorList>
            <person name="Hassan H.M."/>
        </authorList>
    </citation>
    <scope>NUCLEOTIDE SEQUENCE [LARGE SCALE GENOMIC DNA]</scope>
    <source>
        <strain evidence="3 4">1A</strain>
    </source>
</reference>
<feature type="binding site" evidence="2">
    <location>
        <position position="59"/>
    </location>
    <ligand>
        <name>substrate</name>
    </ligand>
</feature>
<name>A0A7H9EK39_9LACO</name>
<gene>
    <name evidence="3" type="ORF">GTO87_05360</name>
</gene>
<sequence>MTKFYFVRHGKTEWNLEGRYQGAKGDSPLLPQSYQEIAQLGKYLAQIKFEGIYCSPIKRARTTAKEIARNIQYQGQVIPVDAFREFNLGKMEGMKFTAVAEKYPAELDGFRHHPDKYDPTTIGGETFQEVFARFVPEVKKIAQEYPDGNILIVSHGAVLCAAIRNMLGVPLAEIRARGGLANTSTTILETKDQGGSFKCLAWNKTSYLRRKIDPTDIV</sequence>
<dbReference type="Gene3D" id="3.40.50.1240">
    <property type="entry name" value="Phosphoglycerate mutase-like"/>
    <property type="match status" value="1"/>
</dbReference>
<dbReference type="InterPro" id="IPR029033">
    <property type="entry name" value="His_PPase_superfam"/>
</dbReference>
<dbReference type="InterPro" id="IPR013078">
    <property type="entry name" value="His_Pase_superF_clade-1"/>
</dbReference>
<dbReference type="PANTHER" id="PTHR48100">
    <property type="entry name" value="BROAD-SPECIFICITY PHOSPHATASE YOR283W-RELATED"/>
    <property type="match status" value="1"/>
</dbReference>
<dbReference type="SMART" id="SM00855">
    <property type="entry name" value="PGAM"/>
    <property type="match status" value="1"/>
</dbReference>
<dbReference type="Proteomes" id="UP000510886">
    <property type="component" value="Chromosome"/>
</dbReference>